<dbReference type="EMBL" id="WSZK01000015">
    <property type="protein sequence ID" value="MWG34307.1"/>
    <property type="molecule type" value="Genomic_DNA"/>
</dbReference>
<dbReference type="NCBIfam" id="TIGR04354">
    <property type="entry name" value="amphi-Trp"/>
    <property type="match status" value="1"/>
</dbReference>
<dbReference type="InterPro" id="IPR027598">
    <property type="entry name" value="Amphi-Trp_dom"/>
</dbReference>
<evidence type="ECO:0000313" key="3">
    <source>
        <dbReference type="Proteomes" id="UP000451471"/>
    </source>
</evidence>
<dbReference type="Pfam" id="PF20068">
    <property type="entry name" value="Amphi-Trp"/>
    <property type="match status" value="1"/>
</dbReference>
<accession>A0A6B0GKH5</accession>
<dbReference type="AlphaFoldDB" id="A0A6B0GKH5"/>
<name>A0A6B0GKH5_9EURY</name>
<sequence>MAETTKHTTEMTREELANYLRGVAEEFEHDDRTTVNVGNKRVELNPASTVDCTVSVEEKSRLLGSDSETLTIVVDWKLGGD</sequence>
<evidence type="ECO:0000259" key="1">
    <source>
        <dbReference type="Pfam" id="PF20068"/>
    </source>
</evidence>
<gene>
    <name evidence="2" type="ORF">GQS65_07355</name>
</gene>
<keyword evidence="3" id="KW-1185">Reference proteome</keyword>
<dbReference type="Proteomes" id="UP000451471">
    <property type="component" value="Unassembled WGS sequence"/>
</dbReference>
<evidence type="ECO:0000313" key="2">
    <source>
        <dbReference type="EMBL" id="MWG34307.1"/>
    </source>
</evidence>
<protein>
    <submittedName>
        <fullName evidence="2">Amphi-Trp domain-containing protein</fullName>
    </submittedName>
</protein>
<organism evidence="2 3">
    <name type="scientific">Halomarina oriensis</name>
    <dbReference type="NCBI Taxonomy" id="671145"/>
    <lineage>
        <taxon>Archaea</taxon>
        <taxon>Methanobacteriati</taxon>
        <taxon>Methanobacteriota</taxon>
        <taxon>Stenosarchaea group</taxon>
        <taxon>Halobacteria</taxon>
        <taxon>Halobacteriales</taxon>
        <taxon>Natronomonadaceae</taxon>
        <taxon>Halomarina</taxon>
    </lineage>
</organism>
<feature type="domain" description="Amphi-Trp" evidence="1">
    <location>
        <begin position="5"/>
        <end position="79"/>
    </location>
</feature>
<dbReference type="RefSeq" id="WP_158204007.1">
    <property type="nucleotide sequence ID" value="NZ_WSZK01000015.1"/>
</dbReference>
<comment type="caution">
    <text evidence="2">The sequence shown here is derived from an EMBL/GenBank/DDBJ whole genome shotgun (WGS) entry which is preliminary data.</text>
</comment>
<proteinExistence type="predicted"/>
<dbReference type="OrthoDB" id="282103at2157"/>
<reference evidence="2 3" key="1">
    <citation type="submission" date="2019-12" db="EMBL/GenBank/DDBJ databases">
        <title>Halocatena pleomorpha gen. nov. sp. nov., an extremely halophilic archaeon of family Halobacteriaceae isolated from saltpan soil.</title>
        <authorList>
            <person name="Pal Y."/>
            <person name="Verma A."/>
            <person name="Krishnamurthi S."/>
            <person name="Kumar P."/>
        </authorList>
    </citation>
    <scope>NUCLEOTIDE SEQUENCE [LARGE SCALE GENOMIC DNA]</scope>
    <source>
        <strain evidence="2 3">JCM 16495</strain>
    </source>
</reference>